<evidence type="ECO:0000256" key="1">
    <source>
        <dbReference type="ARBA" id="ARBA00004123"/>
    </source>
</evidence>
<feature type="domain" description="Essential protein Yae1 N-terminal" evidence="5">
    <location>
        <begin position="32"/>
        <end position="70"/>
    </location>
</feature>
<evidence type="ECO:0000256" key="2">
    <source>
        <dbReference type="ARBA" id="ARBA00004496"/>
    </source>
</evidence>
<dbReference type="EMBL" id="CAWYQH010000102">
    <property type="protein sequence ID" value="CAK8686616.1"/>
    <property type="molecule type" value="Genomic_DNA"/>
</dbReference>
<organism evidence="6 7">
    <name type="scientific">Clavelina lepadiformis</name>
    <name type="common">Light-bulb sea squirt</name>
    <name type="synonym">Ascidia lepadiformis</name>
    <dbReference type="NCBI Taxonomy" id="159417"/>
    <lineage>
        <taxon>Eukaryota</taxon>
        <taxon>Metazoa</taxon>
        <taxon>Chordata</taxon>
        <taxon>Tunicata</taxon>
        <taxon>Ascidiacea</taxon>
        <taxon>Aplousobranchia</taxon>
        <taxon>Clavelinidae</taxon>
        <taxon>Clavelina</taxon>
    </lineage>
</organism>
<comment type="caution">
    <text evidence="6">The sequence shown here is derived from an EMBL/GenBank/DDBJ whole genome shotgun (WGS) entry which is preliminary data.</text>
</comment>
<dbReference type="Pfam" id="PF09811">
    <property type="entry name" value="Yae1_N"/>
    <property type="match status" value="1"/>
</dbReference>
<evidence type="ECO:0000256" key="3">
    <source>
        <dbReference type="ARBA" id="ARBA00022490"/>
    </source>
</evidence>
<evidence type="ECO:0000313" key="7">
    <source>
        <dbReference type="Proteomes" id="UP001642483"/>
    </source>
</evidence>
<name>A0ABP0G449_CLALP</name>
<evidence type="ECO:0000313" key="6">
    <source>
        <dbReference type="EMBL" id="CAK8686616.1"/>
    </source>
</evidence>
<dbReference type="PANTHER" id="PTHR18829:SF0">
    <property type="entry name" value="PROTEIN YAE1 HOMOLOG"/>
    <property type="match status" value="1"/>
</dbReference>
<dbReference type="InterPro" id="IPR038881">
    <property type="entry name" value="Yae1-like"/>
</dbReference>
<sequence>MDDDEIFDEDCSELSIMTRDWEKIRKERLKDGYVNGVTAGQEASLQNGFDTGFKQGLLSSFLLSKIKGILNGLMAFRAFYEGNPIPDDVILEAQNLLEDIASLEADSVADDFFKMTINGNKESSDTTEEMIDSLGDLSSMDIDNAKHSCSSEDVNVTSESHSCKCGEPNESCVGTVKSQSSNNSCEDLSLGNSSSDQRIHTDVMDWNDAKLILLNCPDIADIVNRCKQILKRLHWTDKTIDKLF</sequence>
<keyword evidence="7" id="KW-1185">Reference proteome</keyword>
<reference evidence="6 7" key="1">
    <citation type="submission" date="2024-02" db="EMBL/GenBank/DDBJ databases">
        <authorList>
            <person name="Daric V."/>
            <person name="Darras S."/>
        </authorList>
    </citation>
    <scope>NUCLEOTIDE SEQUENCE [LARGE SCALE GENOMIC DNA]</scope>
</reference>
<evidence type="ECO:0000256" key="4">
    <source>
        <dbReference type="ARBA" id="ARBA00023242"/>
    </source>
</evidence>
<dbReference type="Proteomes" id="UP001642483">
    <property type="component" value="Unassembled WGS sequence"/>
</dbReference>
<gene>
    <name evidence="6" type="ORF">CVLEPA_LOCUS18549</name>
</gene>
<evidence type="ECO:0000259" key="5">
    <source>
        <dbReference type="Pfam" id="PF09811"/>
    </source>
</evidence>
<accession>A0ABP0G449</accession>
<keyword evidence="3" id="KW-0963">Cytoplasm</keyword>
<dbReference type="PANTHER" id="PTHR18829">
    <property type="entry name" value="PROTEIN YAE1 HOMOLOG"/>
    <property type="match status" value="1"/>
</dbReference>
<protein>
    <recommendedName>
        <fullName evidence="5">Essential protein Yae1 N-terminal domain-containing protein</fullName>
    </recommendedName>
</protein>
<proteinExistence type="predicted"/>
<keyword evidence="4" id="KW-0539">Nucleus</keyword>
<comment type="subcellular location">
    <subcellularLocation>
        <location evidence="2">Cytoplasm</location>
    </subcellularLocation>
    <subcellularLocation>
        <location evidence="1">Nucleus</location>
    </subcellularLocation>
</comment>
<dbReference type="InterPro" id="IPR019191">
    <property type="entry name" value="Essential_protein_Yae1_N"/>
</dbReference>